<accession>A0ABP1QGX2</accession>
<evidence type="ECO:0000313" key="3">
    <source>
        <dbReference type="Proteomes" id="UP001642540"/>
    </source>
</evidence>
<reference evidence="2 3" key="1">
    <citation type="submission" date="2024-08" db="EMBL/GenBank/DDBJ databases">
        <authorList>
            <person name="Cucini C."/>
            <person name="Frati F."/>
        </authorList>
    </citation>
    <scope>NUCLEOTIDE SEQUENCE [LARGE SCALE GENOMIC DNA]</scope>
</reference>
<keyword evidence="3" id="KW-1185">Reference proteome</keyword>
<name>A0ABP1QGX2_9HEXA</name>
<feature type="region of interest" description="Disordered" evidence="1">
    <location>
        <begin position="157"/>
        <end position="196"/>
    </location>
</feature>
<protein>
    <recommendedName>
        <fullName evidence="4">C2H2-type domain-containing protein</fullName>
    </recommendedName>
</protein>
<organism evidence="2 3">
    <name type="scientific">Orchesella dallaii</name>
    <dbReference type="NCBI Taxonomy" id="48710"/>
    <lineage>
        <taxon>Eukaryota</taxon>
        <taxon>Metazoa</taxon>
        <taxon>Ecdysozoa</taxon>
        <taxon>Arthropoda</taxon>
        <taxon>Hexapoda</taxon>
        <taxon>Collembola</taxon>
        <taxon>Entomobryomorpha</taxon>
        <taxon>Entomobryoidea</taxon>
        <taxon>Orchesellidae</taxon>
        <taxon>Orchesellinae</taxon>
        <taxon>Orchesella</taxon>
    </lineage>
</organism>
<gene>
    <name evidence="2" type="ORF">ODALV1_LOCUS10047</name>
</gene>
<proteinExistence type="predicted"/>
<dbReference type="EMBL" id="CAXLJM020000030">
    <property type="protein sequence ID" value="CAL8098759.1"/>
    <property type="molecule type" value="Genomic_DNA"/>
</dbReference>
<sequence length="337" mass="38721">MVNISSISKAGSRIYGHRTRWETACAVQETEVAKRFHFQLEANSNGSFTCKRCNYELAFEEVSTVSSERNDQILEENIPKSSQKCTENTYELKRSNTKCLCEKASKQPQVECKVMLERCDNLLIERNLLQSNRTSNEIVILPTSHMDNCATQSLFGSQSTEHNETQSENNPETPSTSGVRSMSSNQQKTSFLNGKGNSRVTRCKLKLRSLEAIKKQKIQNHDSDSKTHLCTTCGRQVCETRWVFHQNKFHPTDDTKKYSKIPSNEKHKTMYLCNHCKYRTFHSSRIRKHVTLLTTESNEAKECEDFKTVYLLDKFNLHRCKMAIAIQKLGLLGLLKD</sequence>
<dbReference type="Proteomes" id="UP001642540">
    <property type="component" value="Unassembled WGS sequence"/>
</dbReference>
<comment type="caution">
    <text evidence="2">The sequence shown here is derived from an EMBL/GenBank/DDBJ whole genome shotgun (WGS) entry which is preliminary data.</text>
</comment>
<evidence type="ECO:0000256" key="1">
    <source>
        <dbReference type="SAM" id="MobiDB-lite"/>
    </source>
</evidence>
<evidence type="ECO:0000313" key="2">
    <source>
        <dbReference type="EMBL" id="CAL8098759.1"/>
    </source>
</evidence>
<evidence type="ECO:0008006" key="4">
    <source>
        <dbReference type="Google" id="ProtNLM"/>
    </source>
</evidence>